<dbReference type="SUPFAM" id="SSF46894">
    <property type="entry name" value="C-terminal effector domain of the bipartite response regulators"/>
    <property type="match status" value="1"/>
</dbReference>
<dbReference type="Pfam" id="PF00486">
    <property type="entry name" value="Trans_reg_C"/>
    <property type="match status" value="1"/>
</dbReference>
<dbReference type="PROSITE" id="PS50110">
    <property type="entry name" value="RESPONSE_REGULATORY"/>
    <property type="match status" value="1"/>
</dbReference>
<dbReference type="InterPro" id="IPR001789">
    <property type="entry name" value="Sig_transdc_resp-reg_receiver"/>
</dbReference>
<dbReference type="SMART" id="SM00448">
    <property type="entry name" value="REC"/>
    <property type="match status" value="1"/>
</dbReference>
<keyword evidence="3" id="KW-0805">Transcription regulation</keyword>
<keyword evidence="1 6" id="KW-0597">Phosphoprotein</keyword>
<dbReference type="GO" id="GO:0032993">
    <property type="term" value="C:protein-DNA complex"/>
    <property type="evidence" value="ECO:0007669"/>
    <property type="project" value="TreeGrafter"/>
</dbReference>
<dbReference type="SMART" id="SM00862">
    <property type="entry name" value="Trans_reg_C"/>
    <property type="match status" value="1"/>
</dbReference>
<dbReference type="Gene3D" id="3.40.50.2300">
    <property type="match status" value="1"/>
</dbReference>
<feature type="domain" description="Response regulatory" evidence="8">
    <location>
        <begin position="2"/>
        <end position="115"/>
    </location>
</feature>
<dbReference type="CDD" id="cd18159">
    <property type="entry name" value="REC_OmpR_NsrR-like"/>
    <property type="match status" value="1"/>
</dbReference>
<organism evidence="10 11">
    <name type="scientific">Globicatella sulfidifaciens DSM 15739</name>
    <dbReference type="NCBI Taxonomy" id="1121925"/>
    <lineage>
        <taxon>Bacteria</taxon>
        <taxon>Bacillati</taxon>
        <taxon>Bacillota</taxon>
        <taxon>Bacilli</taxon>
        <taxon>Lactobacillales</taxon>
        <taxon>Aerococcaceae</taxon>
        <taxon>Globicatella</taxon>
    </lineage>
</organism>
<evidence type="ECO:0000259" key="8">
    <source>
        <dbReference type="PROSITE" id="PS50110"/>
    </source>
</evidence>
<dbReference type="OrthoDB" id="9790442at2"/>
<dbReference type="PANTHER" id="PTHR48111">
    <property type="entry name" value="REGULATOR OF RPOS"/>
    <property type="match status" value="1"/>
</dbReference>
<dbReference type="EMBL" id="FUWO01000019">
    <property type="protein sequence ID" value="SJZ79144.1"/>
    <property type="molecule type" value="Genomic_DNA"/>
</dbReference>
<dbReference type="GO" id="GO:0006355">
    <property type="term" value="P:regulation of DNA-templated transcription"/>
    <property type="evidence" value="ECO:0007669"/>
    <property type="project" value="InterPro"/>
</dbReference>
<dbReference type="GO" id="GO:0000976">
    <property type="term" value="F:transcription cis-regulatory region binding"/>
    <property type="evidence" value="ECO:0007669"/>
    <property type="project" value="TreeGrafter"/>
</dbReference>
<keyword evidence="4 7" id="KW-0238">DNA-binding</keyword>
<keyword evidence="5" id="KW-0804">Transcription</keyword>
<dbReference type="PROSITE" id="PS51755">
    <property type="entry name" value="OMPR_PHOB"/>
    <property type="match status" value="1"/>
</dbReference>
<evidence type="ECO:0000256" key="5">
    <source>
        <dbReference type="ARBA" id="ARBA00023163"/>
    </source>
</evidence>
<evidence type="ECO:0000313" key="11">
    <source>
        <dbReference type="Proteomes" id="UP000189941"/>
    </source>
</evidence>
<dbReference type="GO" id="GO:0000156">
    <property type="term" value="F:phosphorelay response regulator activity"/>
    <property type="evidence" value="ECO:0007669"/>
    <property type="project" value="TreeGrafter"/>
</dbReference>
<feature type="modified residue" description="4-aspartylphosphate" evidence="6">
    <location>
        <position position="51"/>
    </location>
</feature>
<feature type="domain" description="OmpR/PhoB-type" evidence="9">
    <location>
        <begin position="125"/>
        <end position="223"/>
    </location>
</feature>
<keyword evidence="2" id="KW-0902">Two-component regulatory system</keyword>
<dbReference type="Gene3D" id="1.10.10.10">
    <property type="entry name" value="Winged helix-like DNA-binding domain superfamily/Winged helix DNA-binding domain"/>
    <property type="match status" value="1"/>
</dbReference>
<dbReference type="Pfam" id="PF00072">
    <property type="entry name" value="Response_reg"/>
    <property type="match status" value="1"/>
</dbReference>
<dbReference type="AlphaFoldDB" id="A0A1T4NIT0"/>
<evidence type="ECO:0000256" key="1">
    <source>
        <dbReference type="ARBA" id="ARBA00022553"/>
    </source>
</evidence>
<protein>
    <submittedName>
        <fullName evidence="10">DNA-binding response regulator, OmpR family, contains REC and winged-helix (WHTH) domain</fullName>
    </submittedName>
</protein>
<dbReference type="InterPro" id="IPR016032">
    <property type="entry name" value="Sig_transdc_resp-reg_C-effctor"/>
</dbReference>
<gene>
    <name evidence="10" type="ORF">SAMN02746011_01772</name>
</gene>
<evidence type="ECO:0000313" key="10">
    <source>
        <dbReference type="EMBL" id="SJZ79144.1"/>
    </source>
</evidence>
<evidence type="ECO:0000259" key="9">
    <source>
        <dbReference type="PROSITE" id="PS51755"/>
    </source>
</evidence>
<dbReference type="InterPro" id="IPR039420">
    <property type="entry name" value="WalR-like"/>
</dbReference>
<dbReference type="Proteomes" id="UP000189941">
    <property type="component" value="Unassembled WGS sequence"/>
</dbReference>
<dbReference type="CDD" id="cd00383">
    <property type="entry name" value="trans_reg_C"/>
    <property type="match status" value="1"/>
</dbReference>
<dbReference type="STRING" id="1121925.SAMN02746011_01772"/>
<keyword evidence="11" id="KW-1185">Reference proteome</keyword>
<name>A0A1T4NIT0_9LACT</name>
<dbReference type="RefSeq" id="WP_078756461.1">
    <property type="nucleotide sequence ID" value="NZ_FUWO01000019.1"/>
</dbReference>
<dbReference type="InterPro" id="IPR036388">
    <property type="entry name" value="WH-like_DNA-bd_sf"/>
</dbReference>
<dbReference type="GO" id="GO:0005829">
    <property type="term" value="C:cytosol"/>
    <property type="evidence" value="ECO:0007669"/>
    <property type="project" value="TreeGrafter"/>
</dbReference>
<evidence type="ECO:0000256" key="4">
    <source>
        <dbReference type="ARBA" id="ARBA00023125"/>
    </source>
</evidence>
<proteinExistence type="predicted"/>
<reference evidence="11" key="1">
    <citation type="submission" date="2017-02" db="EMBL/GenBank/DDBJ databases">
        <authorList>
            <person name="Varghese N."/>
            <person name="Submissions S."/>
        </authorList>
    </citation>
    <scope>NUCLEOTIDE SEQUENCE [LARGE SCALE GENOMIC DNA]</scope>
    <source>
        <strain evidence="11">DSM 15739</strain>
    </source>
</reference>
<evidence type="ECO:0000256" key="7">
    <source>
        <dbReference type="PROSITE-ProRule" id="PRU01091"/>
    </source>
</evidence>
<sequence length="227" mass="25866">MKILIVEDDKIIARQLKVELEKWQYQVALIEDFTKVIEEFKAFEPHLVLMDIGLPAFNGYHWCQQIRQFSKVPIIFISSRADNMDQVMAIQMGADDYLTKPIDLSLSLAKIQALLRRSYDYTVEAPQDSYGGLSVDFANASVLYEGTAVELTYTQLQIMVSLIEAKGGFVSREAIMDHCWDQANFIDDNTLSVNISRIRKRLEEQGVKTSIQTKKGLGYALKVDEND</sequence>
<evidence type="ECO:0000256" key="6">
    <source>
        <dbReference type="PROSITE-ProRule" id="PRU00169"/>
    </source>
</evidence>
<dbReference type="PANTHER" id="PTHR48111:SF43">
    <property type="entry name" value="STAGE 0 SPORULATION PROTEIN A HOMOLOG"/>
    <property type="match status" value="1"/>
</dbReference>
<dbReference type="InterPro" id="IPR011006">
    <property type="entry name" value="CheY-like_superfamily"/>
</dbReference>
<dbReference type="SUPFAM" id="SSF52172">
    <property type="entry name" value="CheY-like"/>
    <property type="match status" value="1"/>
</dbReference>
<evidence type="ECO:0000256" key="3">
    <source>
        <dbReference type="ARBA" id="ARBA00023015"/>
    </source>
</evidence>
<dbReference type="InterPro" id="IPR001867">
    <property type="entry name" value="OmpR/PhoB-type_DNA-bd"/>
</dbReference>
<feature type="DNA-binding region" description="OmpR/PhoB-type" evidence="7">
    <location>
        <begin position="125"/>
        <end position="223"/>
    </location>
</feature>
<accession>A0A1T4NIT0</accession>
<evidence type="ECO:0000256" key="2">
    <source>
        <dbReference type="ARBA" id="ARBA00023012"/>
    </source>
</evidence>